<proteinExistence type="predicted"/>
<gene>
    <name evidence="1" type="ORF">RW095_37435</name>
</gene>
<organism evidence="1 2">
    <name type="scientific">Paraburkholderia kirstenboschensis</name>
    <dbReference type="NCBI Taxonomy" id="1245436"/>
    <lineage>
        <taxon>Bacteria</taxon>
        <taxon>Pseudomonadati</taxon>
        <taxon>Pseudomonadota</taxon>
        <taxon>Betaproteobacteria</taxon>
        <taxon>Burkholderiales</taxon>
        <taxon>Burkholderiaceae</taxon>
        <taxon>Paraburkholderia</taxon>
    </lineage>
</organism>
<dbReference type="EMBL" id="CP136513">
    <property type="protein sequence ID" value="WOD18441.1"/>
    <property type="molecule type" value="Genomic_DNA"/>
</dbReference>
<sequence>MLPEAEKAGCGDAKFTERRLGGPFGKPLNNWGRRLSELSFARRSAHARGCNAFGTIAAQFFTDLRYTPTLATGIARLLTYRWPAAVWKMTT</sequence>
<accession>A0ABZ0EPB5</accession>
<dbReference type="RefSeq" id="WP_317020723.1">
    <property type="nucleotide sequence ID" value="NZ_CP136513.1"/>
</dbReference>
<keyword evidence="2" id="KW-1185">Reference proteome</keyword>
<reference evidence="1 2" key="1">
    <citation type="submission" date="2023-10" db="EMBL/GenBank/DDBJ databases">
        <title>Surface-active antibiotics is a multifunctional adaptation for post-fire microbes.</title>
        <authorList>
            <person name="Liu M.D."/>
            <person name="Du Y."/>
            <person name="Koupaei S.K."/>
            <person name="Kim N.R."/>
            <person name="Zhang W."/>
            <person name="Traxler M.F."/>
        </authorList>
    </citation>
    <scope>NUCLEOTIDE SEQUENCE [LARGE SCALE GENOMIC DNA]</scope>
    <source>
        <strain evidence="1 2">F3</strain>
    </source>
</reference>
<evidence type="ECO:0000313" key="2">
    <source>
        <dbReference type="Proteomes" id="UP001302652"/>
    </source>
</evidence>
<name>A0ABZ0EPB5_9BURK</name>
<dbReference type="Proteomes" id="UP001302652">
    <property type="component" value="Chromosome 1"/>
</dbReference>
<evidence type="ECO:0000313" key="1">
    <source>
        <dbReference type="EMBL" id="WOD18441.1"/>
    </source>
</evidence>
<protein>
    <submittedName>
        <fullName evidence="1">Uncharacterized protein</fullName>
    </submittedName>
</protein>